<comment type="caution">
    <text evidence="2">The sequence shown here is derived from an EMBL/GenBank/DDBJ whole genome shotgun (WGS) entry which is preliminary data.</text>
</comment>
<protein>
    <recommendedName>
        <fullName evidence="1">HNH nuclease domain-containing protein</fullName>
    </recommendedName>
</protein>
<feature type="domain" description="HNH nuclease" evidence="1">
    <location>
        <begin position="114"/>
        <end position="141"/>
    </location>
</feature>
<evidence type="ECO:0000259" key="1">
    <source>
        <dbReference type="Pfam" id="PF13392"/>
    </source>
</evidence>
<reference evidence="2 3" key="1">
    <citation type="submission" date="2017-06" db="EMBL/GenBank/DDBJ databases">
        <title>Draft genome sequence of anaerobic fermentative bacterium Anaeromicrobium sediminis DY2726D isolated from West Pacific Ocean sediments.</title>
        <authorList>
            <person name="Zeng X."/>
        </authorList>
    </citation>
    <scope>NUCLEOTIDE SEQUENCE [LARGE SCALE GENOMIC DNA]</scope>
    <source>
        <strain evidence="2 3">DY2726D</strain>
    </source>
</reference>
<dbReference type="Pfam" id="PF13392">
    <property type="entry name" value="HNH_3"/>
    <property type="match status" value="1"/>
</dbReference>
<keyword evidence="3" id="KW-1185">Reference proteome</keyword>
<dbReference type="EMBL" id="NIBG01000001">
    <property type="protein sequence ID" value="PAB60877.1"/>
    <property type="molecule type" value="Genomic_DNA"/>
</dbReference>
<accession>A0A267MN66</accession>
<sequence>MRRITMIVKTIDRVLITEKTQVAKGGNKYKEANEYIYIFSNDGQHYAIIDKAVKNEILSHKWTYDRSKKLFVNNSKVLKKKMYLHQMVLYYSYGEEDYLRLYGDRTKSKDPTLKMVIDHIDNDMKNNTIENLQIISHYHNTQKKRKKCTSDSVIISWKKREGVYMLVFDFIDKQCDIFYYEDYDGFINAYQSMKPKSSKDDVIEYIKKIEESKNYIRFETVLYDRHPQMLENINLKNYNIFQTKDGYILQFKK</sequence>
<evidence type="ECO:0000313" key="3">
    <source>
        <dbReference type="Proteomes" id="UP000216024"/>
    </source>
</evidence>
<dbReference type="Gene3D" id="3.90.75.20">
    <property type="match status" value="1"/>
</dbReference>
<dbReference type="SUPFAM" id="SSF54060">
    <property type="entry name" value="His-Me finger endonucleases"/>
    <property type="match status" value="1"/>
</dbReference>
<evidence type="ECO:0000313" key="2">
    <source>
        <dbReference type="EMBL" id="PAB60877.1"/>
    </source>
</evidence>
<dbReference type="InterPro" id="IPR044925">
    <property type="entry name" value="His-Me_finger_sf"/>
</dbReference>
<dbReference type="AlphaFoldDB" id="A0A267MN66"/>
<gene>
    <name evidence="2" type="ORF">CCE28_00135</name>
</gene>
<name>A0A267MN66_9FIRM</name>
<organism evidence="2 3">
    <name type="scientific">Anaeromicrobium sediminis</name>
    <dbReference type="NCBI Taxonomy" id="1478221"/>
    <lineage>
        <taxon>Bacteria</taxon>
        <taxon>Bacillati</taxon>
        <taxon>Bacillota</taxon>
        <taxon>Clostridia</taxon>
        <taxon>Peptostreptococcales</taxon>
        <taxon>Thermotaleaceae</taxon>
        <taxon>Anaeromicrobium</taxon>
    </lineage>
</organism>
<proteinExistence type="predicted"/>
<dbReference type="Proteomes" id="UP000216024">
    <property type="component" value="Unassembled WGS sequence"/>
</dbReference>
<dbReference type="InterPro" id="IPR003615">
    <property type="entry name" value="HNH_nuc"/>
</dbReference>